<keyword evidence="3" id="KW-1185">Reference proteome</keyword>
<dbReference type="EMBL" id="SRKY01000001">
    <property type="protein sequence ID" value="THH38305.1"/>
    <property type="molecule type" value="Genomic_DNA"/>
</dbReference>
<proteinExistence type="predicted"/>
<sequence length="76" mass="8499">MSSEPPKFECAPGMRLQAHEKLTDVHFVNVNDRLRRIEAAMERLEKRLWLAVYGVVAVILTQGVQGLVSMSHGLAP</sequence>
<dbReference type="Proteomes" id="UP000306602">
    <property type="component" value="Unassembled WGS sequence"/>
</dbReference>
<keyword evidence="1" id="KW-0472">Membrane</keyword>
<name>A0A4S4NHG9_9RHOB</name>
<protein>
    <submittedName>
        <fullName evidence="2">Uncharacterized protein</fullName>
    </submittedName>
</protein>
<organism evidence="2 3">
    <name type="scientific">Aliishimia ponticola</name>
    <dbReference type="NCBI Taxonomy" id="2499833"/>
    <lineage>
        <taxon>Bacteria</taxon>
        <taxon>Pseudomonadati</taxon>
        <taxon>Pseudomonadota</taxon>
        <taxon>Alphaproteobacteria</taxon>
        <taxon>Rhodobacterales</taxon>
        <taxon>Paracoccaceae</taxon>
        <taxon>Aliishimia</taxon>
    </lineage>
</organism>
<comment type="caution">
    <text evidence="2">The sequence shown here is derived from an EMBL/GenBank/DDBJ whole genome shotgun (WGS) entry which is preliminary data.</text>
</comment>
<dbReference type="RefSeq" id="WP_136461198.1">
    <property type="nucleotide sequence ID" value="NZ_SRKY01000001.1"/>
</dbReference>
<accession>A0A4S4NHG9</accession>
<evidence type="ECO:0000313" key="3">
    <source>
        <dbReference type="Proteomes" id="UP000306602"/>
    </source>
</evidence>
<keyword evidence="1" id="KW-0812">Transmembrane</keyword>
<gene>
    <name evidence="2" type="ORF">E4Z66_01670</name>
</gene>
<evidence type="ECO:0000256" key="1">
    <source>
        <dbReference type="SAM" id="Phobius"/>
    </source>
</evidence>
<dbReference type="OrthoDB" id="7873894at2"/>
<keyword evidence="1" id="KW-1133">Transmembrane helix</keyword>
<reference evidence="2 3" key="1">
    <citation type="submission" date="2019-04" db="EMBL/GenBank/DDBJ databases">
        <title>Shimia ponticola sp. nov., isolated from seawater.</title>
        <authorList>
            <person name="Kim Y.-O."/>
            <person name="Yoon J.-H."/>
        </authorList>
    </citation>
    <scope>NUCLEOTIDE SEQUENCE [LARGE SCALE GENOMIC DNA]</scope>
    <source>
        <strain evidence="2 3">MYP11</strain>
    </source>
</reference>
<evidence type="ECO:0000313" key="2">
    <source>
        <dbReference type="EMBL" id="THH38305.1"/>
    </source>
</evidence>
<feature type="transmembrane region" description="Helical" evidence="1">
    <location>
        <begin position="48"/>
        <end position="68"/>
    </location>
</feature>
<dbReference type="AlphaFoldDB" id="A0A4S4NHG9"/>